<dbReference type="GO" id="GO:0043709">
    <property type="term" value="P:cell adhesion involved in single-species biofilm formation"/>
    <property type="evidence" value="ECO:0007669"/>
    <property type="project" value="TreeGrafter"/>
</dbReference>
<feature type="chain" id="PRO_5015571571" description="Fimbrial-type adhesion domain-containing protein" evidence="1">
    <location>
        <begin position="25"/>
        <end position="196"/>
    </location>
</feature>
<accession>A0A2S4RTT0</accession>
<reference evidence="3 4" key="1">
    <citation type="submission" date="2018-01" db="EMBL/GenBank/DDBJ databases">
        <title>Complete genome sequences of 14 Citrobacter spp. isolated from plant in Canada.</title>
        <authorList>
            <person name="Bhandare S.G."/>
            <person name="Colavecchio A."/>
            <person name="Jeukens J."/>
            <person name="Emond-Rheault J.-G."/>
            <person name="Freschi L."/>
            <person name="Hamel J."/>
            <person name="Kukavica-Ibrulj I."/>
            <person name="Levesque R."/>
            <person name="Goodridge L."/>
        </authorList>
    </citation>
    <scope>NUCLEOTIDE SEQUENCE [LARGE SCALE GENOMIC DNA]</scope>
    <source>
        <strain evidence="3 4">S1285</strain>
    </source>
</reference>
<evidence type="ECO:0000256" key="1">
    <source>
        <dbReference type="SAM" id="SignalP"/>
    </source>
</evidence>
<evidence type="ECO:0000313" key="3">
    <source>
        <dbReference type="EMBL" id="POU63376.1"/>
    </source>
</evidence>
<dbReference type="SUPFAM" id="SSF49401">
    <property type="entry name" value="Bacterial adhesins"/>
    <property type="match status" value="1"/>
</dbReference>
<organism evidence="3 4">
    <name type="scientific">Citrobacter amalonaticus</name>
    <dbReference type="NCBI Taxonomy" id="35703"/>
    <lineage>
        <taxon>Bacteria</taxon>
        <taxon>Pseudomonadati</taxon>
        <taxon>Pseudomonadota</taxon>
        <taxon>Gammaproteobacteria</taxon>
        <taxon>Enterobacterales</taxon>
        <taxon>Enterobacteriaceae</taxon>
        <taxon>Citrobacter</taxon>
    </lineage>
</organism>
<dbReference type="GO" id="GO:0009289">
    <property type="term" value="C:pilus"/>
    <property type="evidence" value="ECO:0007669"/>
    <property type="project" value="InterPro"/>
</dbReference>
<name>A0A2S4RTT0_CITAM</name>
<comment type="caution">
    <text evidence="3">The sequence shown here is derived from an EMBL/GenBank/DDBJ whole genome shotgun (WGS) entry which is preliminary data.</text>
</comment>
<dbReference type="AlphaFoldDB" id="A0A2S4RTT0"/>
<dbReference type="PANTHER" id="PTHR33420:SF5">
    <property type="entry name" value="FIMBRIAL SUBUNIT"/>
    <property type="match status" value="1"/>
</dbReference>
<feature type="signal peptide" evidence="1">
    <location>
        <begin position="1"/>
        <end position="24"/>
    </location>
</feature>
<evidence type="ECO:0000313" key="4">
    <source>
        <dbReference type="Proteomes" id="UP000237003"/>
    </source>
</evidence>
<dbReference type="InterPro" id="IPR000259">
    <property type="entry name" value="Adhesion_dom_fimbrial"/>
</dbReference>
<feature type="domain" description="Fimbrial-type adhesion" evidence="2">
    <location>
        <begin position="37"/>
        <end position="196"/>
    </location>
</feature>
<keyword evidence="1" id="KW-0732">Signal</keyword>
<protein>
    <recommendedName>
        <fullName evidence="2">Fimbrial-type adhesion domain-containing protein</fullName>
    </recommendedName>
</protein>
<dbReference type="InterPro" id="IPR008966">
    <property type="entry name" value="Adhesion_dom_sf"/>
</dbReference>
<dbReference type="Proteomes" id="UP000237003">
    <property type="component" value="Unassembled WGS sequence"/>
</dbReference>
<dbReference type="Gene3D" id="2.60.40.1090">
    <property type="entry name" value="Fimbrial-type adhesion domain"/>
    <property type="match status" value="1"/>
</dbReference>
<proteinExistence type="predicted"/>
<dbReference type="EMBL" id="PQLX01000007">
    <property type="protein sequence ID" value="POU63376.1"/>
    <property type="molecule type" value="Genomic_DNA"/>
</dbReference>
<gene>
    <name evidence="3" type="ORF">C3430_18435</name>
</gene>
<dbReference type="InterPro" id="IPR050263">
    <property type="entry name" value="Bact_Fimbrial_Adh_Pro"/>
</dbReference>
<evidence type="ECO:0000259" key="2">
    <source>
        <dbReference type="Pfam" id="PF00419"/>
    </source>
</evidence>
<dbReference type="InterPro" id="IPR036937">
    <property type="entry name" value="Adhesion_dom_fimbrial_sf"/>
</dbReference>
<sequence>MKRKGIISLAFLMTPCFMPGNAIAAGEIISDGSGYGINFGGELIQTTCDVRFNSDVLFLSPIGVGEFSEQRLSSLRKNFSLIVENCILSTITASKIRISFDALPSNGKAAPGIFINQAIDGSGQRIDNGVGFAVFDQRDNQNVLDNTGKSRLLTYPITPQAPLATPRDYYVRYMQTGTAITAGQVTATLMVSASYD</sequence>
<dbReference type="Pfam" id="PF00419">
    <property type="entry name" value="Fimbrial"/>
    <property type="match status" value="1"/>
</dbReference>
<dbReference type="PANTHER" id="PTHR33420">
    <property type="entry name" value="FIMBRIAL SUBUNIT ELFA-RELATED"/>
    <property type="match status" value="1"/>
</dbReference>